<proteinExistence type="predicted"/>
<sequence>MAPFSVASKTCLTYSDNSGVGTYTAALDPEWTIGPARVPNGGYLLGIVIEATAHFQSDSTHKDPLHLTAHFLRPLSVGLAEVRVRRLRSGQGFTHLSAELVQGSEPGVTSHLVYGVIDPGEPPANESFALRAPAPKARWTPFRMLPSRAVPLEWPDAVNFHGQILISRDNSVAEHHERLAAGEGPGGVEDGRLYELHPGEHISSSILPVICDVFPGLLPAAVQGVTLGPNWFPTVTMAIEFKAPIPQGIRTVGVFAAGRFIENPQGRHELYTEVWTAPANITDRHAQLPDNWREGQRCLAVAHQMALVATFQRWDKGSAQQKL</sequence>
<accession>A0ACC0TZG5</accession>
<evidence type="ECO:0000313" key="2">
    <source>
        <dbReference type="Proteomes" id="UP001207468"/>
    </source>
</evidence>
<dbReference type="Proteomes" id="UP001207468">
    <property type="component" value="Unassembled WGS sequence"/>
</dbReference>
<gene>
    <name evidence="1" type="ORF">F5148DRAFT_503718</name>
</gene>
<protein>
    <submittedName>
        <fullName evidence="1">Thioesterase-like superfamily-domain-containing protein</fullName>
    </submittedName>
</protein>
<evidence type="ECO:0000313" key="1">
    <source>
        <dbReference type="EMBL" id="KAI9452445.1"/>
    </source>
</evidence>
<reference evidence="1" key="1">
    <citation type="submission" date="2021-03" db="EMBL/GenBank/DDBJ databases">
        <title>Evolutionary priming and transition to the ectomycorrhizal habit in an iconic lineage of mushroom-forming fungi: is preadaptation a requirement?</title>
        <authorList>
            <consortium name="DOE Joint Genome Institute"/>
            <person name="Looney B.P."/>
            <person name="Miyauchi S."/>
            <person name="Morin E."/>
            <person name="Drula E."/>
            <person name="Courty P.E."/>
            <person name="Chicoki N."/>
            <person name="Fauchery L."/>
            <person name="Kohler A."/>
            <person name="Kuo A."/>
            <person name="LaButti K."/>
            <person name="Pangilinan J."/>
            <person name="Lipzen A."/>
            <person name="Riley R."/>
            <person name="Andreopoulos W."/>
            <person name="He G."/>
            <person name="Johnson J."/>
            <person name="Barry K.W."/>
            <person name="Grigoriev I.V."/>
            <person name="Nagy L."/>
            <person name="Hibbett D."/>
            <person name="Henrissat B."/>
            <person name="Matheny P.B."/>
            <person name="Labbe J."/>
            <person name="Martin A.F."/>
        </authorList>
    </citation>
    <scope>NUCLEOTIDE SEQUENCE</scope>
    <source>
        <strain evidence="1">BPL698</strain>
    </source>
</reference>
<dbReference type="EMBL" id="JAGFNK010000336">
    <property type="protein sequence ID" value="KAI9452445.1"/>
    <property type="molecule type" value="Genomic_DNA"/>
</dbReference>
<name>A0ACC0TZG5_9AGAM</name>
<organism evidence="1 2">
    <name type="scientific">Russula earlei</name>
    <dbReference type="NCBI Taxonomy" id="71964"/>
    <lineage>
        <taxon>Eukaryota</taxon>
        <taxon>Fungi</taxon>
        <taxon>Dikarya</taxon>
        <taxon>Basidiomycota</taxon>
        <taxon>Agaricomycotina</taxon>
        <taxon>Agaricomycetes</taxon>
        <taxon>Russulales</taxon>
        <taxon>Russulaceae</taxon>
        <taxon>Russula</taxon>
    </lineage>
</organism>
<comment type="caution">
    <text evidence="1">The sequence shown here is derived from an EMBL/GenBank/DDBJ whole genome shotgun (WGS) entry which is preliminary data.</text>
</comment>
<keyword evidence="2" id="KW-1185">Reference proteome</keyword>